<dbReference type="GO" id="GO:0005886">
    <property type="term" value="C:plasma membrane"/>
    <property type="evidence" value="ECO:0007669"/>
    <property type="project" value="UniProtKB-SubCell"/>
</dbReference>
<accession>A0A062TN50</accession>
<dbReference type="STRING" id="1280941.HY2_05670"/>
<organism evidence="6 7">
    <name type="scientific">Hyphomonas pacifica</name>
    <dbReference type="NCBI Taxonomy" id="1280941"/>
    <lineage>
        <taxon>Bacteria</taxon>
        <taxon>Pseudomonadati</taxon>
        <taxon>Pseudomonadota</taxon>
        <taxon>Alphaproteobacteria</taxon>
        <taxon>Hyphomonadales</taxon>
        <taxon>Hyphomonadaceae</taxon>
        <taxon>Hyphomonas</taxon>
    </lineage>
</organism>
<keyword evidence="5" id="KW-0472">Membrane</keyword>
<dbReference type="InterPro" id="IPR001123">
    <property type="entry name" value="LeuE-type"/>
</dbReference>
<reference evidence="6 7" key="1">
    <citation type="submission" date="2013-04" db="EMBL/GenBank/DDBJ databases">
        <title>Hyphomonas sp. T24B3 Genome Sequencing.</title>
        <authorList>
            <person name="Lai Q."/>
            <person name="Shao Z."/>
        </authorList>
    </citation>
    <scope>NUCLEOTIDE SEQUENCE [LARGE SCALE GENOMIC DNA]</scope>
    <source>
        <strain evidence="6 7">T24B3</strain>
    </source>
</reference>
<dbReference type="Proteomes" id="UP000249123">
    <property type="component" value="Unassembled WGS sequence"/>
</dbReference>
<evidence type="ECO:0000313" key="6">
    <source>
        <dbReference type="EMBL" id="RAN35771.1"/>
    </source>
</evidence>
<dbReference type="OrthoDB" id="9804822at2"/>
<evidence type="ECO:0000256" key="3">
    <source>
        <dbReference type="ARBA" id="ARBA00022692"/>
    </source>
</evidence>
<dbReference type="eggNOG" id="COG1280">
    <property type="taxonomic scope" value="Bacteria"/>
</dbReference>
<dbReference type="EMBL" id="AWFB01000002">
    <property type="protein sequence ID" value="RAN35771.1"/>
    <property type="molecule type" value="Genomic_DNA"/>
</dbReference>
<dbReference type="Pfam" id="PF01810">
    <property type="entry name" value="LysE"/>
    <property type="match status" value="1"/>
</dbReference>
<dbReference type="RefSeq" id="WP_034829217.1">
    <property type="nucleotide sequence ID" value="NZ_AWFA01000078.1"/>
</dbReference>
<comment type="subcellular location">
    <subcellularLocation>
        <location evidence="1">Cell membrane</location>
        <topology evidence="1">Multi-pass membrane protein</topology>
    </subcellularLocation>
</comment>
<evidence type="ECO:0000313" key="7">
    <source>
        <dbReference type="Proteomes" id="UP000249123"/>
    </source>
</evidence>
<evidence type="ECO:0008006" key="8">
    <source>
        <dbReference type="Google" id="ProtNLM"/>
    </source>
</evidence>
<keyword evidence="4" id="KW-1133">Transmembrane helix</keyword>
<comment type="caution">
    <text evidence="6">The sequence shown here is derived from an EMBL/GenBank/DDBJ whole genome shotgun (WGS) entry which is preliminary data.</text>
</comment>
<evidence type="ECO:0000256" key="5">
    <source>
        <dbReference type="ARBA" id="ARBA00023136"/>
    </source>
</evidence>
<sequence>MDISVWLALLALFFAGGLTPGPAVMMVMSASLRYRASTAMIPALGVSTANLLWISMAATGIAAFAAQLPVVLTALKIAGLCFIVWLAWTMATADPHRPRARADQAPARANLFGRGIALQLLNPNALVFFGLLLPSYFDHEKPVVPQALIIMATVTVTEMLGLAFYAWLADAMNQRFQSPVFSRWFNRLAAAAMVVSALFAAIMTTTG</sequence>
<dbReference type="PANTHER" id="PTHR30086:SF20">
    <property type="entry name" value="ARGININE EXPORTER PROTEIN ARGO-RELATED"/>
    <property type="match status" value="1"/>
</dbReference>
<protein>
    <recommendedName>
        <fullName evidence="8">Lysine transporter LysE</fullName>
    </recommendedName>
</protein>
<evidence type="ECO:0000256" key="2">
    <source>
        <dbReference type="ARBA" id="ARBA00022475"/>
    </source>
</evidence>
<keyword evidence="3" id="KW-0812">Transmembrane</keyword>
<keyword evidence="2" id="KW-1003">Cell membrane</keyword>
<gene>
    <name evidence="6" type="ORF">HY3_06645</name>
</gene>
<evidence type="ECO:0000256" key="1">
    <source>
        <dbReference type="ARBA" id="ARBA00004651"/>
    </source>
</evidence>
<dbReference type="GO" id="GO:0015171">
    <property type="term" value="F:amino acid transmembrane transporter activity"/>
    <property type="evidence" value="ECO:0007669"/>
    <property type="project" value="TreeGrafter"/>
</dbReference>
<dbReference type="AlphaFoldDB" id="A0A062TN50"/>
<evidence type="ECO:0000256" key="4">
    <source>
        <dbReference type="ARBA" id="ARBA00022989"/>
    </source>
</evidence>
<name>A0A062TN50_9PROT</name>
<dbReference type="PANTHER" id="PTHR30086">
    <property type="entry name" value="ARGININE EXPORTER PROTEIN ARGO"/>
    <property type="match status" value="1"/>
</dbReference>
<keyword evidence="7" id="KW-1185">Reference proteome</keyword>
<proteinExistence type="predicted"/>
<accession>A0A328JSE7</accession>